<dbReference type="VEuPathDB" id="VectorBase:CQUJHB007673"/>
<dbReference type="GO" id="GO:0005886">
    <property type="term" value="C:plasma membrane"/>
    <property type="evidence" value="ECO:0007669"/>
    <property type="project" value="UniProtKB-SubCell"/>
</dbReference>
<dbReference type="InterPro" id="IPR056198">
    <property type="entry name" value="LBD_receptor"/>
</dbReference>
<feature type="transmembrane region" description="Helical" evidence="8">
    <location>
        <begin position="958"/>
        <end position="978"/>
    </location>
</feature>
<evidence type="ECO:0000256" key="7">
    <source>
        <dbReference type="ARBA" id="ARBA00023180"/>
    </source>
</evidence>
<proteinExistence type="predicted"/>
<evidence type="ECO:0000256" key="4">
    <source>
        <dbReference type="ARBA" id="ARBA00022989"/>
    </source>
</evidence>
<dbReference type="VEuPathDB" id="VectorBase:CQUJHB012202"/>
<dbReference type="InParanoid" id="B0WHU1"/>
<dbReference type="eggNOG" id="KOG1052">
    <property type="taxonomic scope" value="Eukaryota"/>
</dbReference>
<evidence type="ECO:0000259" key="9">
    <source>
        <dbReference type="PROSITE" id="PS50181"/>
    </source>
</evidence>
<dbReference type="PROSITE" id="PS50181">
    <property type="entry name" value="FBOX"/>
    <property type="match status" value="1"/>
</dbReference>
<dbReference type="EnsemblMetazoa" id="CPIJ006402-RA">
    <property type="protein sequence ID" value="CPIJ006402-PA"/>
    <property type="gene ID" value="CPIJ006402"/>
</dbReference>
<dbReference type="OrthoDB" id="8050636at2759"/>
<organism>
    <name type="scientific">Culex quinquefasciatus</name>
    <name type="common">Southern house mosquito</name>
    <name type="synonym">Culex pungens</name>
    <dbReference type="NCBI Taxonomy" id="7176"/>
    <lineage>
        <taxon>Eukaryota</taxon>
        <taxon>Metazoa</taxon>
        <taxon>Ecdysozoa</taxon>
        <taxon>Arthropoda</taxon>
        <taxon>Hexapoda</taxon>
        <taxon>Insecta</taxon>
        <taxon>Pterygota</taxon>
        <taxon>Neoptera</taxon>
        <taxon>Endopterygota</taxon>
        <taxon>Diptera</taxon>
        <taxon>Nematocera</taxon>
        <taxon>Culicoidea</taxon>
        <taxon>Culicidae</taxon>
        <taxon>Culicinae</taxon>
        <taxon>Culicini</taxon>
        <taxon>Culex</taxon>
        <taxon>Culex</taxon>
    </lineage>
</organism>
<evidence type="ECO:0000256" key="3">
    <source>
        <dbReference type="ARBA" id="ARBA00022692"/>
    </source>
</evidence>
<dbReference type="InterPro" id="IPR052192">
    <property type="entry name" value="Insect_Ionotropic_Sensory_Rcpt"/>
</dbReference>
<dbReference type="KEGG" id="cqu:CpipJ_CPIJ006402"/>
<evidence type="ECO:0000313" key="11">
    <source>
        <dbReference type="EnsemblMetazoa" id="CPIJ006402-PA"/>
    </source>
</evidence>
<accession>B0WHU1</accession>
<dbReference type="CDD" id="cd09917">
    <property type="entry name" value="F-box_SF"/>
    <property type="match status" value="1"/>
</dbReference>
<keyword evidence="4 8" id="KW-1133">Transmembrane helix</keyword>
<dbReference type="SUPFAM" id="SSF52047">
    <property type="entry name" value="RNI-like"/>
    <property type="match status" value="1"/>
</dbReference>
<keyword evidence="2" id="KW-1003">Cell membrane</keyword>
<dbReference type="SUPFAM" id="SSF53850">
    <property type="entry name" value="Periplasmic binding protein-like II"/>
    <property type="match status" value="1"/>
</dbReference>
<dbReference type="SUPFAM" id="SSF81383">
    <property type="entry name" value="F-box domain"/>
    <property type="match status" value="1"/>
</dbReference>
<dbReference type="PANTHER" id="PTHR42643">
    <property type="entry name" value="IONOTROPIC RECEPTOR 20A-RELATED"/>
    <property type="match status" value="1"/>
</dbReference>
<dbReference type="Gene3D" id="3.40.190.10">
    <property type="entry name" value="Periplasmic binding protein-like II"/>
    <property type="match status" value="1"/>
</dbReference>
<dbReference type="InterPro" id="IPR036047">
    <property type="entry name" value="F-box-like_dom_sf"/>
</dbReference>
<feature type="transmembrane region" description="Helical" evidence="8">
    <location>
        <begin position="768"/>
        <end position="791"/>
    </location>
</feature>
<dbReference type="Pfam" id="PF12937">
    <property type="entry name" value="F-box-like"/>
    <property type="match status" value="1"/>
</dbReference>
<dbReference type="InterPro" id="IPR001810">
    <property type="entry name" value="F-box_dom"/>
</dbReference>
<reference evidence="10" key="1">
    <citation type="submission" date="2007-03" db="EMBL/GenBank/DDBJ databases">
        <title>Annotation of Culex pipiens quinquefasciatus.</title>
        <authorList>
            <consortium name="The Broad Institute Genome Sequencing Platform"/>
            <person name="Atkinson P.W."/>
            <person name="Hemingway J."/>
            <person name="Christensen B.M."/>
            <person name="Higgs S."/>
            <person name="Kodira C."/>
            <person name="Hannick L."/>
            <person name="Megy K."/>
            <person name="O'Leary S."/>
            <person name="Pearson M."/>
            <person name="Haas B.J."/>
            <person name="Mauceli E."/>
            <person name="Wortman J.R."/>
            <person name="Lee N.H."/>
            <person name="Guigo R."/>
            <person name="Stanke M."/>
            <person name="Alvarado L."/>
            <person name="Amedeo P."/>
            <person name="Antoine C.H."/>
            <person name="Arensburger P."/>
            <person name="Bidwell S.L."/>
            <person name="Crawford M."/>
            <person name="Camaro F."/>
            <person name="Devon K."/>
            <person name="Engels R."/>
            <person name="Hammond M."/>
            <person name="Howarth C."/>
            <person name="Koehrsen M."/>
            <person name="Lawson D."/>
            <person name="Montgomery P."/>
            <person name="Nene V."/>
            <person name="Nusbaum C."/>
            <person name="Puiu D."/>
            <person name="Romero-Severson J."/>
            <person name="Severson D.W."/>
            <person name="Shumway M."/>
            <person name="Sisk P."/>
            <person name="Stolte C."/>
            <person name="Zeng Q."/>
            <person name="Eisenstadt E."/>
            <person name="Fraser-Liggett C."/>
            <person name="Strausberg R."/>
            <person name="Galagan J."/>
            <person name="Birren B."/>
            <person name="Collins F.H."/>
        </authorList>
    </citation>
    <scope>NUCLEOTIDE SEQUENCE [LARGE SCALE GENOMIC DNA]</scope>
    <source>
        <strain evidence="10">JHB</strain>
    </source>
</reference>
<evidence type="ECO:0000256" key="8">
    <source>
        <dbReference type="SAM" id="Phobius"/>
    </source>
</evidence>
<comment type="subcellular location">
    <subcellularLocation>
        <location evidence="1">Cell membrane</location>
        <topology evidence="1">Multi-pass membrane protein</topology>
    </subcellularLocation>
</comment>
<dbReference type="Gene3D" id="3.80.10.10">
    <property type="entry name" value="Ribonuclease Inhibitor"/>
    <property type="match status" value="1"/>
</dbReference>
<dbReference type="PANTHER" id="PTHR42643:SF30">
    <property type="entry name" value="IONOTROPIC RECEPTOR 40A-RELATED"/>
    <property type="match status" value="1"/>
</dbReference>
<keyword evidence="3 8" id="KW-0812">Transmembrane</keyword>
<protein>
    <recommendedName>
        <fullName evidence="9">F-box domain-containing protein</fullName>
    </recommendedName>
</protein>
<dbReference type="VEuPathDB" id="VectorBase:CPIJ006402"/>
<keyword evidence="6" id="KW-0675">Receptor</keyword>
<feature type="transmembrane region" description="Helical" evidence="8">
    <location>
        <begin position="1009"/>
        <end position="1028"/>
    </location>
</feature>
<dbReference type="AlphaFoldDB" id="B0WHU1"/>
<dbReference type="OMA" id="YIFANIM"/>
<dbReference type="Gene3D" id="1.20.1280.50">
    <property type="match status" value="1"/>
</dbReference>
<evidence type="ECO:0000313" key="12">
    <source>
        <dbReference type="Proteomes" id="UP000002320"/>
    </source>
</evidence>
<dbReference type="HOGENOM" id="CLU_291561_0_0_1"/>
<reference evidence="11" key="2">
    <citation type="submission" date="2020-05" db="UniProtKB">
        <authorList>
            <consortium name="EnsemblMetazoa"/>
        </authorList>
    </citation>
    <scope>IDENTIFICATION</scope>
    <source>
        <strain evidence="11">JHB</strain>
    </source>
</reference>
<gene>
    <name evidence="11" type="primary">6038478</name>
    <name evidence="10" type="ORF">CpipJ_CPIJ006402</name>
</gene>
<evidence type="ECO:0000313" key="10">
    <source>
        <dbReference type="EMBL" id="EDS28000.1"/>
    </source>
</evidence>
<name>B0WHU1_CULQU</name>
<evidence type="ECO:0000256" key="2">
    <source>
        <dbReference type="ARBA" id="ARBA00022475"/>
    </source>
</evidence>
<dbReference type="Pfam" id="PF24061">
    <property type="entry name" value="LBD_receptor"/>
    <property type="match status" value="1"/>
</dbReference>
<evidence type="ECO:0000256" key="5">
    <source>
        <dbReference type="ARBA" id="ARBA00023136"/>
    </source>
</evidence>
<dbReference type="Gene3D" id="1.10.287.70">
    <property type="match status" value="1"/>
</dbReference>
<dbReference type="InterPro" id="IPR032675">
    <property type="entry name" value="LRR_dom_sf"/>
</dbReference>
<evidence type="ECO:0000256" key="6">
    <source>
        <dbReference type="ARBA" id="ARBA00023170"/>
    </source>
</evidence>
<dbReference type="EMBL" id="DS231940">
    <property type="protein sequence ID" value="EDS28000.1"/>
    <property type="molecule type" value="Genomic_DNA"/>
</dbReference>
<keyword evidence="7" id="KW-0325">Glycoprotein</keyword>
<evidence type="ECO:0000256" key="1">
    <source>
        <dbReference type="ARBA" id="ARBA00004651"/>
    </source>
</evidence>
<keyword evidence="5 8" id="KW-0472">Membrane</keyword>
<dbReference type="Proteomes" id="UP000002320">
    <property type="component" value="Unassembled WGS sequence"/>
</dbReference>
<sequence>MQPDSLSIEDLPNEVFEQIISNLCVEDRKSASLVSQRWARFAFSRIALGDVLLELNCAQRRPYDYWHVLQHSARNYRNVVLKFAEDEEGHLLKILDKFQYSLEYVSIEQDPDARLLHSEISLLSILEGIRELKVKTVLEISDNVSPDVDFPQLPNLKCLSLGTNCLDSSVIDWSVIAPNIRNIVVPLEDNRTEIPAAIAKFSGQLRVLSVDARFVERDQLTFCQEQFPSLETFRLLYPIYNPVSSNEVVSLIQQCTNLTEVSFFNNIITADLIGTLTQCLQLKIVNIDANQVPPTIFSTLSKLPRLSQLILHKMEVQPAMLTSFKCFPELRQLTCLSIRISSPDAFFCQVQKKMPKLVVLELLDRFRFGLNNFNSTGVVSAICENLIFLQRLSLVDWFNPPDVIPPVSRTPLSELISTSLPTLGSIELPRRLLDRTKRSEQEIATLRTLLPSCAFYRKTRLKMADRDYASLIFNSASFHNQINIFTENVHTSRDLVEELLLEIVDNLITVNLIRYEKLLNFHQRQLIIWLLDTWEFFRNAIREVKRANYEFRGHFVVILGGELQTSGPEGWNQLLNHFWSLQIITVVLAVTIGEELALVGYQPYSVTCCRCVEPVIVNRCNRGFFENRKIFEGSLDQLHGCPLRLATFKWFPFRDVVEGGDGQLVLSGKGAELMEIIQSKLNFTVNVRVPTDGFTWGQIFPNGSAIGALGLVFSGEADFTLGGYLLYQELLQTMSITTGYYVSDFVFVVPEELVSISSLKRLLQPFQVTVWISVLAMLGLVYAVLSCYNCVTVGHSFKNHSLLMLYRSLMGGSLPSIPRGNFIRFAMLLWLYYGVVIRESYNCAMYGFLTAKPEPTDISSFAKMAASGYQFVVSNVLYDLLFANSDQFNGTFTLVDEDFFGRMFADVIQSRKRIALISQPEMIAYFNKRHPDSINFRISEEKVLSFYYSMLFRRACPLIESFNVVLGQILGMGLISNWKANWMNERYLTMTLSNEPVTVLTNEHLFDGYTFYALGIAIAVCVFFLEVASKQLAKSTSKPIKTFPFQN</sequence>
<feature type="domain" description="F-box" evidence="9">
    <location>
        <begin position="5"/>
        <end position="55"/>
    </location>
</feature>
<keyword evidence="12" id="KW-1185">Reference proteome</keyword>